<evidence type="ECO:0000313" key="8">
    <source>
        <dbReference type="Proteomes" id="UP000013304"/>
    </source>
</evidence>
<proteinExistence type="inferred from homology"/>
<dbReference type="PANTHER" id="PTHR43248:SF29">
    <property type="entry name" value="TRIPEPTIDYL AMINOPEPTIDASE"/>
    <property type="match status" value="1"/>
</dbReference>
<dbReference type="GO" id="GO:0016746">
    <property type="term" value="F:acyltransferase activity"/>
    <property type="evidence" value="ECO:0007669"/>
    <property type="project" value="UniProtKB-KW"/>
</dbReference>
<comment type="similarity">
    <text evidence="1">Belongs to the peptidase S33 family.</text>
</comment>
<evidence type="ECO:0000256" key="3">
    <source>
        <dbReference type="ARBA" id="ARBA00022801"/>
    </source>
</evidence>
<reference evidence="7 8" key="1">
    <citation type="submission" date="2013-04" db="EMBL/GenBank/DDBJ databases">
        <title>Complete genome sequence of Streptomyces fulvissimus.</title>
        <authorList>
            <person name="Myronovskyi M."/>
            <person name="Tokovenko B."/>
            <person name="Manderscheid N."/>
            <person name="Petzke L."/>
            <person name="Luzhetskyy A."/>
        </authorList>
    </citation>
    <scope>NUCLEOTIDE SEQUENCE [LARGE SCALE GENOMIC DNA]</scope>
    <source>
        <strain evidence="7 8">DSM 40593</strain>
    </source>
</reference>
<dbReference type="eggNOG" id="COG0596">
    <property type="taxonomic scope" value="Bacteria"/>
</dbReference>
<dbReference type="EMBL" id="CP005080">
    <property type="protein sequence ID" value="AGK78313.1"/>
    <property type="molecule type" value="Genomic_DNA"/>
</dbReference>
<keyword evidence="7" id="KW-0012">Acyltransferase</keyword>
<protein>
    <submittedName>
        <fullName evidence="7">Putative hydrolases or acyltransferases (Alpha/beta hydrolase superfamily)</fullName>
    </submittedName>
</protein>
<dbReference type="InterPro" id="IPR000073">
    <property type="entry name" value="AB_hydrolase_1"/>
</dbReference>
<evidence type="ECO:0000259" key="5">
    <source>
        <dbReference type="Pfam" id="PF00561"/>
    </source>
</evidence>
<dbReference type="InterPro" id="IPR051601">
    <property type="entry name" value="Serine_prot/Carboxylest_S33"/>
</dbReference>
<dbReference type="HOGENOM" id="CLU_013364_3_2_11"/>
<gene>
    <name evidence="7" type="ORF">SFUL_3384</name>
</gene>
<name>N0CXJ9_STRMI</name>
<feature type="region of interest" description="Disordered" evidence="4">
    <location>
        <begin position="1"/>
        <end position="23"/>
    </location>
</feature>
<dbReference type="Proteomes" id="UP000013304">
    <property type="component" value="Chromosome"/>
</dbReference>
<dbReference type="PANTHER" id="PTHR43248">
    <property type="entry name" value="2-SUCCINYL-6-HYDROXY-2,4-CYCLOHEXADIENE-1-CARBOXYLATE SYNTHASE"/>
    <property type="match status" value="1"/>
</dbReference>
<dbReference type="KEGG" id="sfi:SFUL_3384"/>
<evidence type="ECO:0000256" key="2">
    <source>
        <dbReference type="ARBA" id="ARBA00022729"/>
    </source>
</evidence>
<keyword evidence="3 7" id="KW-0378">Hydrolase</keyword>
<dbReference type="InterPro" id="IPR013595">
    <property type="entry name" value="Pept_S33_TAP-like_C"/>
</dbReference>
<dbReference type="Pfam" id="PF00561">
    <property type="entry name" value="Abhydrolase_1"/>
    <property type="match status" value="1"/>
</dbReference>
<dbReference type="AlphaFoldDB" id="N0CXJ9"/>
<dbReference type="Gene3D" id="3.40.50.1820">
    <property type="entry name" value="alpha/beta hydrolase"/>
    <property type="match status" value="1"/>
</dbReference>
<evidence type="ECO:0000313" key="7">
    <source>
        <dbReference type="EMBL" id="AGK78313.1"/>
    </source>
</evidence>
<dbReference type="Pfam" id="PF08386">
    <property type="entry name" value="Abhydrolase_4"/>
    <property type="match status" value="1"/>
</dbReference>
<keyword evidence="7" id="KW-0808">Transferase</keyword>
<sequence>MTGASRRAGPGGGPTFRSPAFRMGSRGRVNQACPMTNWTRKALLRTLSATAVAATLAAAVAPADVSPAAHSRPAGPVAAPLAWHPCEPPGGVVVPAGQECAELRVPLDYGDPGGPTVAVGVTRLRTDRPDARRGTLFVIPGGPGSSGVQRLAQKGEALRAATAGAYDLVSLDPRGVGSSTRANCRIPEADRHLMTLRSWPAPDGSIAANTQRSRRTAELCARNGGPVLRSFTTGNEVRDLDRLRGALGERKVSIWGSSYGSYVGAVYAQEHPGRVDRLVLDSTGDPDPGRVAYGWLANMAPGAAERFPDFAAWAADPAREAEGLRLARRPGDVQPLFLALARQLDRHPKVSDVPGTPLTGNMLRQALQNALYSDAAFAPLARLVKAAQDPQGRPSLTPDLARPMPDEDASLMVAAICNDVRWPGPAAGYARRVAADRARYPLTAGMPANITPCAFWKHDEEPRPTRITDEGPSNVLMIQSLRDPSTPYAGALKMRSALGARARMVTVERGGHGMYLGNGNACGDRVVSDFLVTGKRPGRDTHCPNRPGATGGVS</sequence>
<dbReference type="SUPFAM" id="SSF53474">
    <property type="entry name" value="alpha/beta-Hydrolases"/>
    <property type="match status" value="1"/>
</dbReference>
<keyword evidence="2" id="KW-0732">Signal</keyword>
<feature type="domain" description="Peptidase S33 tripeptidyl aminopeptidase-like C-terminal" evidence="6">
    <location>
        <begin position="448"/>
        <end position="543"/>
    </location>
</feature>
<evidence type="ECO:0000256" key="4">
    <source>
        <dbReference type="SAM" id="MobiDB-lite"/>
    </source>
</evidence>
<evidence type="ECO:0000256" key="1">
    <source>
        <dbReference type="ARBA" id="ARBA00010088"/>
    </source>
</evidence>
<organism evidence="7 8">
    <name type="scientific">Streptomyces microflavus DSM 40593</name>
    <dbReference type="NCBI Taxonomy" id="1303692"/>
    <lineage>
        <taxon>Bacteria</taxon>
        <taxon>Bacillati</taxon>
        <taxon>Actinomycetota</taxon>
        <taxon>Actinomycetes</taxon>
        <taxon>Kitasatosporales</taxon>
        <taxon>Streptomycetaceae</taxon>
        <taxon>Streptomyces</taxon>
    </lineage>
</organism>
<feature type="region of interest" description="Disordered" evidence="4">
    <location>
        <begin position="535"/>
        <end position="554"/>
    </location>
</feature>
<dbReference type="GO" id="GO:0016787">
    <property type="term" value="F:hydrolase activity"/>
    <property type="evidence" value="ECO:0007669"/>
    <property type="project" value="UniProtKB-KW"/>
</dbReference>
<dbReference type="PROSITE" id="PS51318">
    <property type="entry name" value="TAT"/>
    <property type="match status" value="1"/>
</dbReference>
<accession>N0CXJ9</accession>
<dbReference type="InterPro" id="IPR006311">
    <property type="entry name" value="TAT_signal"/>
</dbReference>
<dbReference type="PATRIC" id="fig|1303692.3.peg.3406"/>
<feature type="domain" description="AB hydrolase-1" evidence="5">
    <location>
        <begin position="135"/>
        <end position="299"/>
    </location>
</feature>
<dbReference type="InterPro" id="IPR029058">
    <property type="entry name" value="AB_hydrolase_fold"/>
</dbReference>
<evidence type="ECO:0000259" key="6">
    <source>
        <dbReference type="Pfam" id="PF08386"/>
    </source>
</evidence>